<comment type="caution">
    <text evidence="1">The sequence shown here is derived from an EMBL/GenBank/DDBJ whole genome shotgun (WGS) entry which is preliminary data.</text>
</comment>
<accession>A0ABP6P5J7</accession>
<keyword evidence="2" id="KW-1185">Reference proteome</keyword>
<evidence type="ECO:0008006" key="3">
    <source>
        <dbReference type="Google" id="ProtNLM"/>
    </source>
</evidence>
<reference evidence="2" key="1">
    <citation type="journal article" date="2019" name="Int. J. Syst. Evol. Microbiol.">
        <title>The Global Catalogue of Microorganisms (GCM) 10K type strain sequencing project: providing services to taxonomists for standard genome sequencing and annotation.</title>
        <authorList>
            <consortium name="The Broad Institute Genomics Platform"/>
            <consortium name="The Broad Institute Genome Sequencing Center for Infectious Disease"/>
            <person name="Wu L."/>
            <person name="Ma J."/>
        </authorList>
    </citation>
    <scope>NUCLEOTIDE SEQUENCE [LARGE SCALE GENOMIC DNA]</scope>
    <source>
        <strain evidence="2">JCM 15614</strain>
    </source>
</reference>
<evidence type="ECO:0000313" key="1">
    <source>
        <dbReference type="EMBL" id="GAA3168666.1"/>
    </source>
</evidence>
<dbReference type="RefSeq" id="WP_344688893.1">
    <property type="nucleotide sequence ID" value="NZ_BAAAVV010000004.1"/>
</dbReference>
<protein>
    <recommendedName>
        <fullName evidence="3">TIGR04222 domain-containing membrane protein</fullName>
    </recommendedName>
</protein>
<sequence>MTAAQLDLYDVAWLAGGRRRATQTAVAALAERHRVRVADPTGDLQAVGGGATHPVEAAVLDGLGAHGHRGVETIVFLVREDPRLDAVEQGLLRRGLLGRRAPLSRLVRRRRPPSTTREGRRVLRELRRPGSTAIPGSAAAREVALNGLVRVPAGLPAALAERPMSRWSYTRRDPVESDLARIYAVAPDGPYS</sequence>
<gene>
    <name evidence="1" type="ORF">GCM10010531_21970</name>
</gene>
<dbReference type="EMBL" id="BAAAVV010000004">
    <property type="protein sequence ID" value="GAA3168666.1"/>
    <property type="molecule type" value="Genomic_DNA"/>
</dbReference>
<dbReference type="Proteomes" id="UP001499924">
    <property type="component" value="Unassembled WGS sequence"/>
</dbReference>
<organism evidence="1 2">
    <name type="scientific">Blastococcus jejuensis</name>
    <dbReference type="NCBI Taxonomy" id="351224"/>
    <lineage>
        <taxon>Bacteria</taxon>
        <taxon>Bacillati</taxon>
        <taxon>Actinomycetota</taxon>
        <taxon>Actinomycetes</taxon>
        <taxon>Geodermatophilales</taxon>
        <taxon>Geodermatophilaceae</taxon>
        <taxon>Blastococcus</taxon>
    </lineage>
</organism>
<dbReference type="InterPro" id="IPR026467">
    <property type="entry name" value="Ser/Gly_Cys_C_dom"/>
</dbReference>
<name>A0ABP6P5J7_9ACTN</name>
<dbReference type="NCBIfam" id="TIGR04222">
    <property type="entry name" value="near_uncomplex"/>
    <property type="match status" value="1"/>
</dbReference>
<evidence type="ECO:0000313" key="2">
    <source>
        <dbReference type="Proteomes" id="UP001499924"/>
    </source>
</evidence>
<proteinExistence type="predicted"/>